<evidence type="ECO:0000256" key="1">
    <source>
        <dbReference type="SAM" id="MobiDB-lite"/>
    </source>
</evidence>
<evidence type="ECO:0000313" key="3">
    <source>
        <dbReference type="Proteomes" id="UP000078561"/>
    </source>
</evidence>
<dbReference type="OMA" id="EREEDNW"/>
<name>A0A168SIT8_ABSGL</name>
<feature type="region of interest" description="Disordered" evidence="1">
    <location>
        <begin position="1"/>
        <end position="98"/>
    </location>
</feature>
<evidence type="ECO:0000313" key="2">
    <source>
        <dbReference type="EMBL" id="SAM08497.1"/>
    </source>
</evidence>
<dbReference type="OrthoDB" id="2095854at2759"/>
<sequence length="98" mass="11091">MSNNNQNANPDNLTHPRMYRDFINHPQSSQQPHQHSPNSSSAGVDKDGAAIKPTKAGQGQQQEDQWDLYPQLIREIENTGTPEEVEHLHDLERSPSRP</sequence>
<protein>
    <submittedName>
        <fullName evidence="2">Uncharacterized protein</fullName>
    </submittedName>
</protein>
<feature type="compositionally biased region" description="Polar residues" evidence="1">
    <location>
        <begin position="1"/>
        <end position="12"/>
    </location>
</feature>
<proteinExistence type="predicted"/>
<keyword evidence="3" id="KW-1185">Reference proteome</keyword>
<organism evidence="2">
    <name type="scientific">Absidia glauca</name>
    <name type="common">Pin mould</name>
    <dbReference type="NCBI Taxonomy" id="4829"/>
    <lineage>
        <taxon>Eukaryota</taxon>
        <taxon>Fungi</taxon>
        <taxon>Fungi incertae sedis</taxon>
        <taxon>Mucoromycota</taxon>
        <taxon>Mucoromycotina</taxon>
        <taxon>Mucoromycetes</taxon>
        <taxon>Mucorales</taxon>
        <taxon>Cunninghamellaceae</taxon>
        <taxon>Absidia</taxon>
    </lineage>
</organism>
<dbReference type="EMBL" id="LT554895">
    <property type="protein sequence ID" value="SAM08497.1"/>
    <property type="molecule type" value="Genomic_DNA"/>
</dbReference>
<feature type="compositionally biased region" description="Low complexity" evidence="1">
    <location>
        <begin position="24"/>
        <end position="41"/>
    </location>
</feature>
<gene>
    <name evidence="2" type="primary">ABSGL_14160.1 scaffold 14385</name>
</gene>
<reference evidence="2" key="1">
    <citation type="submission" date="2016-04" db="EMBL/GenBank/DDBJ databases">
        <authorList>
            <person name="Evans L.H."/>
            <person name="Alamgir A."/>
            <person name="Owens N."/>
            <person name="Weber N.D."/>
            <person name="Virtaneva K."/>
            <person name="Barbian K."/>
            <person name="Babar A."/>
            <person name="Rosenke K."/>
        </authorList>
    </citation>
    <scope>NUCLEOTIDE SEQUENCE [LARGE SCALE GENOMIC DNA]</scope>
    <source>
        <strain evidence="2">CBS 101.48</strain>
    </source>
</reference>
<dbReference type="Proteomes" id="UP000078561">
    <property type="component" value="Unassembled WGS sequence"/>
</dbReference>
<feature type="compositionally biased region" description="Basic and acidic residues" evidence="1">
    <location>
        <begin position="84"/>
        <end position="98"/>
    </location>
</feature>
<dbReference type="InParanoid" id="A0A168SIT8"/>
<accession>A0A168SIT8</accession>
<dbReference type="AlphaFoldDB" id="A0A168SIT8"/>